<sequence length="319" mass="34557">MADTERTRRTDGTEAGEGTEVQGFHLDAYLKGIGWEGSRRADLTTLRGVHWAHLRAVPFENLDSFGGTAPSLRPADLMAKLVHGRRGGYCFEQNTLLALALRALGFTVTTVGARVTLGASTVESRPRTHMALRVEIPGDPRPYLADVGFGSLGGPAEPIPLATDEESRHRGRRHRLVHLPHDGPLELWALQAYATGAPEDESGHGHGPGDTPGDAPGGRWTSQYAFTLDPFEPVDAEVSNWYVATHPHSPFVHRPFAQRTVSDGHHLSLDARHLIETHPDGTATERDLADEAEVRRVLDERFGITAPEGLALLPTAAAG</sequence>
<evidence type="ECO:0000313" key="4">
    <source>
        <dbReference type="EMBL" id="MCK8679209.1"/>
    </source>
</evidence>
<evidence type="ECO:0000256" key="1">
    <source>
        <dbReference type="ARBA" id="ARBA00006547"/>
    </source>
</evidence>
<reference evidence="4 5" key="1">
    <citation type="submission" date="2022-04" db="EMBL/GenBank/DDBJ databases">
        <title>Streptomyces sp. nov. LCR6-01 isolated from Lichen of Dirinaria sp.</title>
        <authorList>
            <person name="Kanchanasin P."/>
            <person name="Tanasupawat S."/>
            <person name="Phongsopitanun W."/>
        </authorList>
    </citation>
    <scope>NUCLEOTIDE SEQUENCE [LARGE SCALE GENOMIC DNA]</scope>
    <source>
        <strain evidence="4 5">LCR6-01</strain>
    </source>
</reference>
<dbReference type="Gene3D" id="2.40.128.150">
    <property type="entry name" value="Cysteine proteinases"/>
    <property type="match status" value="1"/>
</dbReference>
<dbReference type="InterPro" id="IPR001447">
    <property type="entry name" value="Arylamine_N-AcTrfase"/>
</dbReference>
<feature type="region of interest" description="Disordered" evidence="3">
    <location>
        <begin position="197"/>
        <end position="221"/>
    </location>
</feature>
<protein>
    <submittedName>
        <fullName evidence="4">Arylamine N-acetyltransferase</fullName>
    </submittedName>
</protein>
<dbReference type="Proteomes" id="UP001522868">
    <property type="component" value="Unassembled WGS sequence"/>
</dbReference>
<comment type="similarity">
    <text evidence="1 2">Belongs to the arylamine N-acetyltransferase family.</text>
</comment>
<evidence type="ECO:0000313" key="5">
    <source>
        <dbReference type="Proteomes" id="UP001522868"/>
    </source>
</evidence>
<dbReference type="InterPro" id="IPR038765">
    <property type="entry name" value="Papain-like_cys_pep_sf"/>
</dbReference>
<dbReference type="EMBL" id="JALPTH010000016">
    <property type="protein sequence ID" value="MCK8679209.1"/>
    <property type="molecule type" value="Genomic_DNA"/>
</dbReference>
<evidence type="ECO:0000256" key="3">
    <source>
        <dbReference type="SAM" id="MobiDB-lite"/>
    </source>
</evidence>
<proteinExistence type="inferred from homology"/>
<dbReference type="RefSeq" id="WP_248634894.1">
    <property type="nucleotide sequence ID" value="NZ_JALPTH010000016.1"/>
</dbReference>
<gene>
    <name evidence="4" type="ORF">M1O15_17785</name>
</gene>
<accession>A0ABT0ID00</accession>
<dbReference type="Pfam" id="PF00797">
    <property type="entry name" value="Acetyltransf_2"/>
    <property type="match status" value="1"/>
</dbReference>
<dbReference type="PRINTS" id="PR01543">
    <property type="entry name" value="ANATRNSFRASE"/>
</dbReference>
<organism evidence="4 5">
    <name type="scientific">Streptomyces lichenis</name>
    <dbReference type="NCBI Taxonomy" id="2306967"/>
    <lineage>
        <taxon>Bacteria</taxon>
        <taxon>Bacillati</taxon>
        <taxon>Actinomycetota</taxon>
        <taxon>Actinomycetes</taxon>
        <taxon>Kitasatosporales</taxon>
        <taxon>Streptomycetaceae</taxon>
        <taxon>Streptomyces</taxon>
    </lineage>
</organism>
<name>A0ABT0ID00_9ACTN</name>
<dbReference type="Gene3D" id="3.30.2140.10">
    <property type="entry name" value="Arylamine N-acetyltransferase"/>
    <property type="match status" value="1"/>
</dbReference>
<dbReference type="PANTHER" id="PTHR11786">
    <property type="entry name" value="N-HYDROXYARYLAMINE O-ACETYLTRANSFERASE"/>
    <property type="match status" value="1"/>
</dbReference>
<keyword evidence="5" id="KW-1185">Reference proteome</keyword>
<evidence type="ECO:0000256" key="2">
    <source>
        <dbReference type="RuleBase" id="RU003452"/>
    </source>
</evidence>
<dbReference type="PANTHER" id="PTHR11786:SF0">
    <property type="entry name" value="ARYLAMINE N-ACETYLTRANSFERASE 4-RELATED"/>
    <property type="match status" value="1"/>
</dbReference>
<dbReference type="SUPFAM" id="SSF54001">
    <property type="entry name" value="Cysteine proteinases"/>
    <property type="match status" value="1"/>
</dbReference>
<comment type="caution">
    <text evidence="4">The sequence shown here is derived from an EMBL/GenBank/DDBJ whole genome shotgun (WGS) entry which is preliminary data.</text>
</comment>